<dbReference type="NCBIfam" id="TIGR01683">
    <property type="entry name" value="thiS"/>
    <property type="match status" value="1"/>
</dbReference>
<name>A0A368Z3Y4_9HYPH</name>
<dbReference type="InterPro" id="IPR010035">
    <property type="entry name" value="Thi_S"/>
</dbReference>
<proteinExistence type="predicted"/>
<dbReference type="PANTHER" id="PTHR34472:SF1">
    <property type="entry name" value="SULFUR CARRIER PROTEIN THIS"/>
    <property type="match status" value="1"/>
</dbReference>
<dbReference type="RefSeq" id="WP_114428687.1">
    <property type="nucleotide sequence ID" value="NZ_QPJM01000002.1"/>
</dbReference>
<reference evidence="1 2" key="1">
    <citation type="submission" date="2018-07" db="EMBL/GenBank/DDBJ databases">
        <title>Genomic Encyclopedia of Type Strains, Phase III (KMG-III): the genomes of soil and plant-associated and newly described type strains.</title>
        <authorList>
            <person name="Whitman W."/>
        </authorList>
    </citation>
    <scope>NUCLEOTIDE SEQUENCE [LARGE SCALE GENOMIC DNA]</scope>
    <source>
        <strain evidence="1 2">31-25a</strain>
    </source>
</reference>
<comment type="caution">
    <text evidence="1">The sequence shown here is derived from an EMBL/GenBank/DDBJ whole genome shotgun (WGS) entry which is preliminary data.</text>
</comment>
<evidence type="ECO:0000313" key="2">
    <source>
        <dbReference type="Proteomes" id="UP000253324"/>
    </source>
</evidence>
<accession>A0A368Z3Y4</accession>
<keyword evidence="2" id="KW-1185">Reference proteome</keyword>
<dbReference type="AlphaFoldDB" id="A0A368Z3Y4"/>
<organism evidence="1 2">
    <name type="scientific">Phyllobacterium bourgognense</name>
    <dbReference type="NCBI Taxonomy" id="314236"/>
    <lineage>
        <taxon>Bacteria</taxon>
        <taxon>Pseudomonadati</taxon>
        <taxon>Pseudomonadota</taxon>
        <taxon>Alphaproteobacteria</taxon>
        <taxon>Hyphomicrobiales</taxon>
        <taxon>Phyllobacteriaceae</taxon>
        <taxon>Phyllobacterium</taxon>
    </lineage>
</organism>
<protein>
    <submittedName>
        <fullName evidence="1">Sulfur carrier protein</fullName>
    </submittedName>
</protein>
<dbReference type="InterPro" id="IPR012675">
    <property type="entry name" value="Beta-grasp_dom_sf"/>
</dbReference>
<dbReference type="EMBL" id="QPJM01000002">
    <property type="protein sequence ID" value="RCW86166.1"/>
    <property type="molecule type" value="Genomic_DNA"/>
</dbReference>
<dbReference type="InterPro" id="IPR016155">
    <property type="entry name" value="Mopterin_synth/thiamin_S_b"/>
</dbReference>
<dbReference type="CDD" id="cd00565">
    <property type="entry name" value="Ubl_ThiS"/>
    <property type="match status" value="1"/>
</dbReference>
<dbReference type="InterPro" id="IPR003749">
    <property type="entry name" value="ThiS/MoaD-like"/>
</dbReference>
<sequence>MKLLVNGEPHEVSAQSLDALLAELEFEGEWLATAVNSELVRATERQDCLLSEGDRIEILTPKQGG</sequence>
<dbReference type="OrthoDB" id="197113at2"/>
<dbReference type="Pfam" id="PF02597">
    <property type="entry name" value="ThiS"/>
    <property type="match status" value="1"/>
</dbReference>
<dbReference type="PANTHER" id="PTHR34472">
    <property type="entry name" value="SULFUR CARRIER PROTEIN THIS"/>
    <property type="match status" value="1"/>
</dbReference>
<dbReference type="SUPFAM" id="SSF54285">
    <property type="entry name" value="MoaD/ThiS"/>
    <property type="match status" value="1"/>
</dbReference>
<dbReference type="Gene3D" id="3.10.20.30">
    <property type="match status" value="1"/>
</dbReference>
<evidence type="ECO:0000313" key="1">
    <source>
        <dbReference type="EMBL" id="RCW86166.1"/>
    </source>
</evidence>
<dbReference type="Proteomes" id="UP000253324">
    <property type="component" value="Unassembled WGS sequence"/>
</dbReference>
<gene>
    <name evidence="1" type="ORF">C7476_102146</name>
</gene>